<dbReference type="Proteomes" id="UP000276542">
    <property type="component" value="Unassembled WGS sequence"/>
</dbReference>
<dbReference type="AlphaFoldDB" id="A0A3A5H456"/>
<protein>
    <submittedName>
        <fullName evidence="1">Sucrase ferredoxin</fullName>
    </submittedName>
</protein>
<sequence length="290" mass="30568">MTSYRCSVAAAEQPMAGTAAHDRGFLLIEHPGPWGRKALAESRWLPDDVRTTLAARAEDAGVRVQLIRRPGATPRGDGFRVFLANTSPGARWLAATVLEDPAELLTLALGTLDAGAPEGFALEDGPLFLVCTNGRRDVCCAERGRPIAAALASAYPAETWETTHLGGHRFAGALLTLPAGLSYGRVDPDSAVEIARASASGHVVAPYLRGRTAYDGAVQAAEVELLDRLGLTAIDALALVASEVVGAHTIVTFRHAGGEASVRVTAIDEPPMRQSCADEVEKPSTAWRVD</sequence>
<dbReference type="RefSeq" id="WP_120059425.1">
    <property type="nucleotide sequence ID" value="NZ_QYRP01000002.1"/>
</dbReference>
<proteinExistence type="predicted"/>
<dbReference type="SUPFAM" id="SSF52833">
    <property type="entry name" value="Thioredoxin-like"/>
    <property type="match status" value="1"/>
</dbReference>
<evidence type="ECO:0000313" key="2">
    <source>
        <dbReference type="Proteomes" id="UP000276542"/>
    </source>
</evidence>
<reference evidence="2" key="1">
    <citation type="submission" date="2018-09" db="EMBL/GenBank/DDBJ databases">
        <authorList>
            <person name="Zhu H."/>
        </authorList>
    </citation>
    <scope>NUCLEOTIDE SEQUENCE [LARGE SCALE GENOMIC DNA]</scope>
    <source>
        <strain evidence="2">K1W22B-1</strain>
    </source>
</reference>
<dbReference type="InterPro" id="IPR009737">
    <property type="entry name" value="Aim32/Apd1-like"/>
</dbReference>
<dbReference type="CDD" id="cd03062">
    <property type="entry name" value="TRX_Fd_Sucrase"/>
    <property type="match status" value="1"/>
</dbReference>
<comment type="caution">
    <text evidence="1">The sequence shown here is derived from an EMBL/GenBank/DDBJ whole genome shotgun (WGS) entry which is preliminary data.</text>
</comment>
<organism evidence="1 2">
    <name type="scientific">Nocardioides cavernaquae</name>
    <dbReference type="NCBI Taxonomy" id="2321396"/>
    <lineage>
        <taxon>Bacteria</taxon>
        <taxon>Bacillati</taxon>
        <taxon>Actinomycetota</taxon>
        <taxon>Actinomycetes</taxon>
        <taxon>Propionibacteriales</taxon>
        <taxon>Nocardioidaceae</taxon>
        <taxon>Nocardioides</taxon>
    </lineage>
</organism>
<gene>
    <name evidence="1" type="ORF">D4739_04355</name>
</gene>
<dbReference type="InterPro" id="IPR036249">
    <property type="entry name" value="Thioredoxin-like_sf"/>
</dbReference>
<dbReference type="OrthoDB" id="3399139at2"/>
<dbReference type="InterPro" id="IPR010350">
    <property type="entry name" value="Aim32/Apd1-like_bac"/>
</dbReference>
<dbReference type="PIRSF" id="PIRSF035042">
    <property type="entry name" value="UCP035042_thirdx"/>
    <property type="match status" value="1"/>
</dbReference>
<name>A0A3A5H456_9ACTN</name>
<evidence type="ECO:0000313" key="1">
    <source>
        <dbReference type="EMBL" id="RJS45526.1"/>
    </source>
</evidence>
<keyword evidence="2" id="KW-1185">Reference proteome</keyword>
<accession>A0A3A5H456</accession>
<dbReference type="Pfam" id="PF06999">
    <property type="entry name" value="Suc_Fer-like"/>
    <property type="match status" value="1"/>
</dbReference>
<dbReference type="EMBL" id="QYRP01000002">
    <property type="protein sequence ID" value="RJS45526.1"/>
    <property type="molecule type" value="Genomic_DNA"/>
</dbReference>